<sequence>MRLRVWSLPLLSGLMIRRCRELCGVGCRRGSDPVLLWLWRRPVATAPIRPLAWEPPYAAGAAQEIGTTTTKKTKDKKKKKKKKKKKPQFQTAASEQGSSPSSVAPTLQVDSKTALGPLLPWRDAVKGGTPGTPRGYSAGGGGPLPLQVVYVARNAKDVAVSYYHFYRMAKVHPNPGTWDSFLEDFMAGEGGADFGGRGGGGARGGVRHQLKQMPTPVSTSPGFSPVSYGSWYQHVQEWWELRHTHPVLYLFYEDMKENPKREIQKILEFVGRSLPEETVEDIVQHTSFQEMKNNAMTNYRTLPSDLLDHSISAFMRKGITGDWKSTFTVAQNERFEADYAEKMAGCNLRFRSEL</sequence>
<dbReference type="GO" id="GO:0008146">
    <property type="term" value="F:sulfotransferase activity"/>
    <property type="evidence" value="ECO:0007669"/>
    <property type="project" value="InterPro"/>
</dbReference>
<dbReference type="Proteomes" id="UP000694571">
    <property type="component" value="Unplaced"/>
</dbReference>
<dbReference type="AlphaFoldDB" id="A0A8D1NMS7"/>
<feature type="region of interest" description="Disordered" evidence="5">
    <location>
        <begin position="118"/>
        <end position="139"/>
    </location>
</feature>
<dbReference type="PANTHER" id="PTHR11783">
    <property type="entry name" value="SULFOTRANSFERASE SULT"/>
    <property type="match status" value="1"/>
</dbReference>
<dbReference type="Ensembl" id="ENSSSCT00050093203.1">
    <property type="protein sequence ID" value="ENSSSCP00050040210.1"/>
    <property type="gene ID" value="ENSSSCG00050068304.1"/>
</dbReference>
<feature type="compositionally biased region" description="Basic residues" evidence="5">
    <location>
        <begin position="71"/>
        <end position="87"/>
    </location>
</feature>
<evidence type="ECO:0000256" key="3">
    <source>
        <dbReference type="ARBA" id="ARBA00048219"/>
    </source>
</evidence>
<dbReference type="Gene3D" id="3.40.50.300">
    <property type="entry name" value="P-loop containing nucleotide triphosphate hydrolases"/>
    <property type="match status" value="1"/>
</dbReference>
<evidence type="ECO:0000259" key="7">
    <source>
        <dbReference type="Pfam" id="PF00685"/>
    </source>
</evidence>
<dbReference type="SUPFAM" id="SSF52540">
    <property type="entry name" value="P-loop containing nucleoside triphosphate hydrolases"/>
    <property type="match status" value="1"/>
</dbReference>
<dbReference type="Pfam" id="PF00685">
    <property type="entry name" value="Sulfotransfer_1"/>
    <property type="match status" value="1"/>
</dbReference>
<feature type="signal peptide" evidence="6">
    <location>
        <begin position="1"/>
        <end position="21"/>
    </location>
</feature>
<protein>
    <recommendedName>
        <fullName evidence="4">Sulfotransferase</fullName>
        <ecNumber evidence="4">2.8.2.-</ecNumber>
    </recommendedName>
</protein>
<feature type="chain" id="PRO_5034613868" description="Sulfotransferase" evidence="6">
    <location>
        <begin position="22"/>
        <end position="354"/>
    </location>
</feature>
<dbReference type="InterPro" id="IPR000863">
    <property type="entry name" value="Sulfotransferase_dom"/>
</dbReference>
<evidence type="ECO:0000256" key="4">
    <source>
        <dbReference type="RuleBase" id="RU361155"/>
    </source>
</evidence>
<keyword evidence="2 4" id="KW-0808">Transferase</keyword>
<evidence type="ECO:0000313" key="9">
    <source>
        <dbReference type="Proteomes" id="UP000694571"/>
    </source>
</evidence>
<comment type="catalytic activity">
    <reaction evidence="3">
        <text>4-ethylphenol + 3'-phosphoadenylyl sulfate = 4-ethylphenyl sulfate + adenosine 3',5'-bisphosphate + H(+)</text>
        <dbReference type="Rhea" id="RHEA:70607"/>
        <dbReference type="ChEBI" id="CHEBI:15378"/>
        <dbReference type="ChEBI" id="CHEBI:49584"/>
        <dbReference type="ChEBI" id="CHEBI:58339"/>
        <dbReference type="ChEBI" id="CHEBI:58343"/>
        <dbReference type="ChEBI" id="CHEBI:133681"/>
    </reaction>
    <physiologicalReaction direction="left-to-right" evidence="3">
        <dbReference type="Rhea" id="RHEA:70608"/>
    </physiologicalReaction>
</comment>
<feature type="compositionally biased region" description="Polar residues" evidence="5">
    <location>
        <begin position="88"/>
        <end position="106"/>
    </location>
</feature>
<evidence type="ECO:0000313" key="8">
    <source>
        <dbReference type="Ensembl" id="ENSSSCP00050040210.1"/>
    </source>
</evidence>
<organism evidence="8 9">
    <name type="scientific">Sus scrofa</name>
    <name type="common">Pig</name>
    <dbReference type="NCBI Taxonomy" id="9823"/>
    <lineage>
        <taxon>Eukaryota</taxon>
        <taxon>Metazoa</taxon>
        <taxon>Chordata</taxon>
        <taxon>Craniata</taxon>
        <taxon>Vertebrata</taxon>
        <taxon>Euteleostomi</taxon>
        <taxon>Mammalia</taxon>
        <taxon>Eutheria</taxon>
        <taxon>Laurasiatheria</taxon>
        <taxon>Artiodactyla</taxon>
        <taxon>Suina</taxon>
        <taxon>Suidae</taxon>
        <taxon>Sus</taxon>
    </lineage>
</organism>
<feature type="domain" description="Sulfotransferase" evidence="7">
    <location>
        <begin position="146"/>
        <end position="346"/>
    </location>
</feature>
<name>A0A8D1NMS7_PIG</name>
<evidence type="ECO:0000256" key="5">
    <source>
        <dbReference type="SAM" id="MobiDB-lite"/>
    </source>
</evidence>
<comment type="similarity">
    <text evidence="1 4">Belongs to the sulfotransferase 1 family.</text>
</comment>
<keyword evidence="6" id="KW-0732">Signal</keyword>
<reference evidence="8" key="1">
    <citation type="submission" date="2025-08" db="UniProtKB">
        <authorList>
            <consortium name="Ensembl"/>
        </authorList>
    </citation>
    <scope>IDENTIFICATION</scope>
</reference>
<dbReference type="EC" id="2.8.2.-" evidence="4"/>
<proteinExistence type="inferred from homology"/>
<feature type="region of interest" description="Disordered" evidence="5">
    <location>
        <begin position="64"/>
        <end position="106"/>
    </location>
</feature>
<evidence type="ECO:0000256" key="2">
    <source>
        <dbReference type="ARBA" id="ARBA00022679"/>
    </source>
</evidence>
<evidence type="ECO:0000256" key="1">
    <source>
        <dbReference type="ARBA" id="ARBA00005771"/>
    </source>
</evidence>
<evidence type="ECO:0000256" key="6">
    <source>
        <dbReference type="SAM" id="SignalP"/>
    </source>
</evidence>
<dbReference type="InterPro" id="IPR027417">
    <property type="entry name" value="P-loop_NTPase"/>
</dbReference>
<accession>A0A8D1NMS7</accession>